<dbReference type="CDD" id="cd13179">
    <property type="entry name" value="RanBD_RanBP1"/>
    <property type="match status" value="1"/>
</dbReference>
<dbReference type="EMBL" id="JADXDR010000077">
    <property type="protein sequence ID" value="KAI7840622.1"/>
    <property type="molecule type" value="Genomic_DNA"/>
</dbReference>
<feature type="region of interest" description="Disordered" evidence="5">
    <location>
        <begin position="1"/>
        <end position="30"/>
    </location>
</feature>
<feature type="compositionally biased region" description="Acidic residues" evidence="5">
    <location>
        <begin position="56"/>
        <end position="65"/>
    </location>
</feature>
<dbReference type="SMART" id="SM00160">
    <property type="entry name" value="RanBD"/>
    <property type="match status" value="1"/>
</dbReference>
<reference evidence="7" key="1">
    <citation type="submission" date="2020-11" db="EMBL/GenBank/DDBJ databases">
        <title>Chlorella ohadii genome sequencing and assembly.</title>
        <authorList>
            <person name="Murik O."/>
            <person name="Treves H."/>
            <person name="Kedem I."/>
            <person name="Shotland Y."/>
            <person name="Kaplan A."/>
        </authorList>
    </citation>
    <scope>NUCLEOTIDE SEQUENCE</scope>
    <source>
        <strain evidence="7">1</strain>
    </source>
</reference>
<dbReference type="InterPro" id="IPR000156">
    <property type="entry name" value="Ran_bind_dom"/>
</dbReference>
<organism evidence="7 8">
    <name type="scientific">Chlorella ohadii</name>
    <dbReference type="NCBI Taxonomy" id="2649997"/>
    <lineage>
        <taxon>Eukaryota</taxon>
        <taxon>Viridiplantae</taxon>
        <taxon>Chlorophyta</taxon>
        <taxon>core chlorophytes</taxon>
        <taxon>Trebouxiophyceae</taxon>
        <taxon>Chlorellales</taxon>
        <taxon>Chlorellaceae</taxon>
        <taxon>Chlorella clade</taxon>
        <taxon>Chlorella</taxon>
    </lineage>
</organism>
<dbReference type="GO" id="GO:0006913">
    <property type="term" value="P:nucleocytoplasmic transport"/>
    <property type="evidence" value="ECO:0007669"/>
    <property type="project" value="InterPro"/>
</dbReference>
<dbReference type="Proteomes" id="UP001205105">
    <property type="component" value="Unassembled WGS sequence"/>
</dbReference>
<gene>
    <name evidence="7" type="ORF">COHA_005644</name>
</gene>
<feature type="domain" description="RanBD1" evidence="6">
    <location>
        <begin position="71"/>
        <end position="206"/>
    </location>
</feature>
<feature type="region of interest" description="Disordered" evidence="5">
    <location>
        <begin position="45"/>
        <end position="68"/>
    </location>
</feature>
<name>A0AAD5H607_9CHLO</name>
<dbReference type="SUPFAM" id="SSF50729">
    <property type="entry name" value="PH domain-like"/>
    <property type="match status" value="1"/>
</dbReference>
<dbReference type="GO" id="GO:0005643">
    <property type="term" value="C:nuclear pore"/>
    <property type="evidence" value="ECO:0007669"/>
    <property type="project" value="UniProtKB-SubCell"/>
</dbReference>
<evidence type="ECO:0000256" key="2">
    <source>
        <dbReference type="ARBA" id="ARBA00022816"/>
    </source>
</evidence>
<dbReference type="InterPro" id="IPR045256">
    <property type="entry name" value="RanBP1_RanBD"/>
</dbReference>
<comment type="subcellular location">
    <subcellularLocation>
        <location evidence="1">Nucleus</location>
        <location evidence="1">Nuclear pore complex</location>
    </subcellularLocation>
</comment>
<proteinExistence type="predicted"/>
<dbReference type="PANTHER" id="PTHR23138:SF87">
    <property type="entry name" value="E3 SUMO-PROTEIN LIGASE RANBP2"/>
    <property type="match status" value="1"/>
</dbReference>
<dbReference type="GO" id="GO:0015031">
    <property type="term" value="P:protein transport"/>
    <property type="evidence" value="ECO:0007669"/>
    <property type="project" value="UniProtKB-KW"/>
</dbReference>
<keyword evidence="4" id="KW-0653">Protein transport</keyword>
<protein>
    <recommendedName>
        <fullName evidence="6">RanBD1 domain-containing protein</fullName>
    </recommendedName>
</protein>
<dbReference type="PROSITE" id="PS50196">
    <property type="entry name" value="RANBD1"/>
    <property type="match status" value="1"/>
</dbReference>
<dbReference type="InterPro" id="IPR045255">
    <property type="entry name" value="RanBP1-like"/>
</dbReference>
<dbReference type="Pfam" id="PF00638">
    <property type="entry name" value="Ran_BP1"/>
    <property type="match status" value="1"/>
</dbReference>
<evidence type="ECO:0000313" key="8">
    <source>
        <dbReference type="Proteomes" id="UP001205105"/>
    </source>
</evidence>
<keyword evidence="2" id="KW-0509">mRNA transport</keyword>
<evidence type="ECO:0000259" key="6">
    <source>
        <dbReference type="PROSITE" id="PS50196"/>
    </source>
</evidence>
<dbReference type="GO" id="GO:0051028">
    <property type="term" value="P:mRNA transport"/>
    <property type="evidence" value="ECO:0007669"/>
    <property type="project" value="UniProtKB-KW"/>
</dbReference>
<comment type="caution">
    <text evidence="7">The sequence shown here is derived from an EMBL/GenBank/DDBJ whole genome shotgun (WGS) entry which is preliminary data.</text>
</comment>
<evidence type="ECO:0000256" key="5">
    <source>
        <dbReference type="SAM" id="MobiDB-lite"/>
    </source>
</evidence>
<keyword evidence="4" id="KW-0539">Nucleus</keyword>
<keyword evidence="2" id="KW-0813">Transport</keyword>
<dbReference type="PANTHER" id="PTHR23138">
    <property type="entry name" value="RAN BINDING PROTEIN"/>
    <property type="match status" value="1"/>
</dbReference>
<dbReference type="InterPro" id="IPR011993">
    <property type="entry name" value="PH-like_dom_sf"/>
</dbReference>
<keyword evidence="8" id="KW-1185">Reference proteome</keyword>
<dbReference type="AlphaFoldDB" id="A0AAD5H607"/>
<accession>A0AAD5H607</accession>
<evidence type="ECO:0000313" key="7">
    <source>
        <dbReference type="EMBL" id="KAI7840622.1"/>
    </source>
</evidence>
<dbReference type="GO" id="GO:0005737">
    <property type="term" value="C:cytoplasm"/>
    <property type="evidence" value="ECO:0007669"/>
    <property type="project" value="TreeGrafter"/>
</dbReference>
<evidence type="ECO:0000256" key="4">
    <source>
        <dbReference type="ARBA" id="ARBA00023132"/>
    </source>
</evidence>
<evidence type="ECO:0000256" key="3">
    <source>
        <dbReference type="ARBA" id="ARBA00023010"/>
    </source>
</evidence>
<sequence>MSAEEQKPEVPAAEDAKPASPTPIFGASATFGGTGFGGFSGVAAKAESGEAAEGGEGGDDEAAPEEECKAEFQPVVQLEEVEVATGEEDEAALFDAKCKLYRFDNDNGEWKERGVGQGRILQHKENKKIRFLMRQDKTLKIRSNHIIMPGTKVQEHGGSDKAMVWSCVDFADESQKMELFCIRFASAERAAEFQKAYHEAGEKMKELIGEPGFAPESEDKKAADELAAEVEAKAAVEDKAE</sequence>
<keyword evidence="3" id="KW-0811">Translocation</keyword>
<evidence type="ECO:0000256" key="1">
    <source>
        <dbReference type="ARBA" id="ARBA00004567"/>
    </source>
</evidence>
<dbReference type="Gene3D" id="2.30.29.30">
    <property type="entry name" value="Pleckstrin-homology domain (PH domain)/Phosphotyrosine-binding domain (PTB)"/>
    <property type="match status" value="1"/>
</dbReference>
<keyword evidence="4" id="KW-0906">Nuclear pore complex</keyword>
<dbReference type="GO" id="GO:0005096">
    <property type="term" value="F:GTPase activator activity"/>
    <property type="evidence" value="ECO:0007669"/>
    <property type="project" value="TreeGrafter"/>
</dbReference>
<dbReference type="FunFam" id="2.30.29.30:FF:000312">
    <property type="entry name" value="Ran binding protein 1"/>
    <property type="match status" value="1"/>
</dbReference>